<keyword evidence="2" id="KW-1185">Reference proteome</keyword>
<gene>
    <name evidence="1" type="ORF">B8W67_08625</name>
</gene>
<sequence length="175" mass="17539">MVAAFPTLSTRSGPAWARWAIREIAVPVVAGALIAATADVRLPIGLPGHRGLIWLTLLVVVAATSRVRATVIAVGVTATIGGLVAHGASWEGGRYVVAASALALLAGTTAVRRRPWLLAVAAAPIHLVAVAVPLGLAGAAGLTAKIVGHLIFGLAAGALGVSAAVAVTHPRFDPR</sequence>
<protein>
    <submittedName>
        <fullName evidence="1">Uncharacterized protein</fullName>
    </submittedName>
</protein>
<dbReference type="EMBL" id="NCXO01000014">
    <property type="protein sequence ID" value="OSC34041.1"/>
    <property type="molecule type" value="Genomic_DNA"/>
</dbReference>
<reference evidence="1 2" key="1">
    <citation type="submission" date="2017-04" db="EMBL/GenBank/DDBJ databases">
        <title>The new phylogeny of genus Mycobacterium.</title>
        <authorList>
            <person name="Tortoli E."/>
            <person name="Trovato A."/>
            <person name="Cirillo D.M."/>
        </authorList>
    </citation>
    <scope>NUCLEOTIDE SEQUENCE [LARGE SCALE GENOMIC DNA]</scope>
    <source>
        <strain evidence="1 2">KCTC 19819</strain>
    </source>
</reference>
<comment type="caution">
    <text evidence="1">The sequence shown here is derived from an EMBL/GenBank/DDBJ whole genome shotgun (WGS) entry which is preliminary data.</text>
</comment>
<name>A0A7I7SF40_9MYCO</name>
<dbReference type="Proteomes" id="UP000193577">
    <property type="component" value="Unassembled WGS sequence"/>
</dbReference>
<evidence type="ECO:0000313" key="2">
    <source>
        <dbReference type="Proteomes" id="UP000193577"/>
    </source>
</evidence>
<proteinExistence type="predicted"/>
<evidence type="ECO:0000313" key="1">
    <source>
        <dbReference type="EMBL" id="OSC34041.1"/>
    </source>
</evidence>
<dbReference type="AlphaFoldDB" id="A0A7I7SF40"/>
<accession>A0A7I7SF40</accession>
<organism evidence="1 2">
    <name type="scientific">Mycolicibacillus koreensis</name>
    <dbReference type="NCBI Taxonomy" id="1069220"/>
    <lineage>
        <taxon>Bacteria</taxon>
        <taxon>Bacillati</taxon>
        <taxon>Actinomycetota</taxon>
        <taxon>Actinomycetes</taxon>
        <taxon>Mycobacteriales</taxon>
        <taxon>Mycobacteriaceae</taxon>
        <taxon>Mycolicibacillus</taxon>
    </lineage>
</organism>